<dbReference type="AlphaFoldDB" id="A0A7C1AYM2"/>
<protein>
    <submittedName>
        <fullName evidence="1">Uncharacterized protein</fullName>
    </submittedName>
</protein>
<proteinExistence type="predicted"/>
<sequence length="81" mass="9139">MNISFKRVEIQKICSQNAVAQKKLGAKMARKLQQRMMELKAAETLIDISKLPPARCHELRGNRKGQVVGGFHGCCQAKIRF</sequence>
<dbReference type="InterPro" id="IPR035093">
    <property type="entry name" value="RelE/ParE_toxin_dom_sf"/>
</dbReference>
<evidence type="ECO:0000313" key="1">
    <source>
        <dbReference type="EMBL" id="HDL90182.1"/>
    </source>
</evidence>
<dbReference type="Proteomes" id="UP000886355">
    <property type="component" value="Unassembled WGS sequence"/>
</dbReference>
<organism evidence="1">
    <name type="scientific">Thermodesulforhabdus norvegica</name>
    <dbReference type="NCBI Taxonomy" id="39841"/>
    <lineage>
        <taxon>Bacteria</taxon>
        <taxon>Pseudomonadati</taxon>
        <taxon>Thermodesulfobacteriota</taxon>
        <taxon>Syntrophobacteria</taxon>
        <taxon>Syntrophobacterales</taxon>
        <taxon>Thermodesulforhabdaceae</taxon>
        <taxon>Thermodesulforhabdus</taxon>
    </lineage>
</organism>
<accession>A0A7C1AYM2</accession>
<dbReference type="Gene3D" id="3.30.2310.20">
    <property type="entry name" value="RelE-like"/>
    <property type="match status" value="1"/>
</dbReference>
<name>A0A7C1AYM2_9BACT</name>
<gene>
    <name evidence="1" type="ORF">ENG14_04695</name>
</gene>
<dbReference type="EMBL" id="DQZW01000221">
    <property type="protein sequence ID" value="HDL90182.1"/>
    <property type="molecule type" value="Genomic_DNA"/>
</dbReference>
<reference evidence="1" key="1">
    <citation type="journal article" date="2020" name="mSystems">
        <title>Genome- and Community-Level Interaction Insights into Carbon Utilization and Element Cycling Functions of Hydrothermarchaeota in Hydrothermal Sediment.</title>
        <authorList>
            <person name="Zhou Z."/>
            <person name="Liu Y."/>
            <person name="Xu W."/>
            <person name="Pan J."/>
            <person name="Luo Z.H."/>
            <person name="Li M."/>
        </authorList>
    </citation>
    <scope>NUCLEOTIDE SEQUENCE [LARGE SCALE GENOMIC DNA]</scope>
    <source>
        <strain evidence="1">HyVt-19</strain>
    </source>
</reference>
<comment type="caution">
    <text evidence="1">The sequence shown here is derived from an EMBL/GenBank/DDBJ whole genome shotgun (WGS) entry which is preliminary data.</text>
</comment>